<comment type="cofactor">
    <cofactor evidence="9">
        <name>Mg(2+)</name>
        <dbReference type="ChEBI" id="CHEBI:18420"/>
    </cofactor>
    <cofactor evidence="9">
        <name>Mn(2+)</name>
        <dbReference type="ChEBI" id="CHEBI:29035"/>
    </cofactor>
</comment>
<feature type="binding site" evidence="9">
    <location>
        <position position="148"/>
    </location>
    <ligand>
        <name>Mn(2+)</name>
        <dbReference type="ChEBI" id="CHEBI:29035"/>
    </ligand>
</feature>
<keyword evidence="5 9" id="KW-0560">Oxidoreductase</keyword>
<feature type="binding site" evidence="9">
    <location>
        <position position="150"/>
    </location>
    <ligand>
        <name>1-deoxy-D-xylulose 5-phosphate</name>
        <dbReference type="ChEBI" id="CHEBI:57792"/>
    </ligand>
</feature>
<dbReference type="UniPathway" id="UPA00056">
    <property type="reaction ID" value="UER00092"/>
</dbReference>
<dbReference type="InterPro" id="IPR036291">
    <property type="entry name" value="NAD(P)-bd_dom_sf"/>
</dbReference>
<evidence type="ECO:0000256" key="5">
    <source>
        <dbReference type="ARBA" id="ARBA00023002"/>
    </source>
</evidence>
<evidence type="ECO:0000256" key="9">
    <source>
        <dbReference type="HAMAP-Rule" id="MF_00183"/>
    </source>
</evidence>
<feature type="domain" description="1-deoxy-D-xylulose 5-phosphate reductoisomerase N-terminal" evidence="10">
    <location>
        <begin position="5"/>
        <end position="130"/>
    </location>
</feature>
<dbReference type="Pfam" id="PF02670">
    <property type="entry name" value="DXP_reductoisom"/>
    <property type="match status" value="1"/>
</dbReference>
<evidence type="ECO:0000259" key="11">
    <source>
        <dbReference type="Pfam" id="PF08436"/>
    </source>
</evidence>
<dbReference type="AlphaFoldDB" id="A0A1G9C516"/>
<evidence type="ECO:0000256" key="3">
    <source>
        <dbReference type="ARBA" id="ARBA00022723"/>
    </source>
</evidence>
<reference evidence="13 14" key="1">
    <citation type="submission" date="2016-10" db="EMBL/GenBank/DDBJ databases">
        <authorList>
            <person name="de Groot N.N."/>
        </authorList>
    </citation>
    <scope>NUCLEOTIDE SEQUENCE [LARGE SCALE GENOMIC DNA]</scope>
    <source>
        <strain evidence="13 14">DSM 18346</strain>
    </source>
</reference>
<feature type="binding site" evidence="9">
    <location>
        <position position="219"/>
    </location>
    <ligand>
        <name>1-deoxy-D-xylulose 5-phosphate</name>
        <dbReference type="ChEBI" id="CHEBI:57792"/>
    </ligand>
</feature>
<dbReference type="SUPFAM" id="SSF55347">
    <property type="entry name" value="Glyceraldehyde-3-phosphate dehydrogenase-like, C-terminal domain"/>
    <property type="match status" value="1"/>
</dbReference>
<name>A0A1G9C516_9FIRM</name>
<feature type="binding site" evidence="9">
    <location>
        <position position="150"/>
    </location>
    <ligand>
        <name>Mn(2+)</name>
        <dbReference type="ChEBI" id="CHEBI:29035"/>
    </ligand>
</feature>
<keyword evidence="9" id="KW-0460">Magnesium</keyword>
<protein>
    <recommendedName>
        <fullName evidence="9">1-deoxy-D-xylulose 5-phosphate reductoisomerase</fullName>
        <shortName evidence="9">DXP reductoisomerase</shortName>
        <ecNumber evidence="9">1.1.1.267</ecNumber>
    </recommendedName>
    <alternativeName>
        <fullName evidence="9">1-deoxyxylulose-5-phosphate reductoisomerase</fullName>
    </alternativeName>
    <alternativeName>
        <fullName evidence="9">2-C-methyl-D-erythritol 4-phosphate synthase</fullName>
    </alternativeName>
</protein>
<evidence type="ECO:0000313" key="13">
    <source>
        <dbReference type="EMBL" id="SDK46770.1"/>
    </source>
</evidence>
<dbReference type="EC" id="1.1.1.267" evidence="9"/>
<dbReference type="SUPFAM" id="SSF51735">
    <property type="entry name" value="NAD(P)-binding Rossmann-fold domains"/>
    <property type="match status" value="1"/>
</dbReference>
<dbReference type="InterPro" id="IPR026877">
    <property type="entry name" value="DXPR_C"/>
</dbReference>
<evidence type="ECO:0000313" key="14">
    <source>
        <dbReference type="Proteomes" id="UP000198718"/>
    </source>
</evidence>
<feature type="domain" description="1-deoxy-D-xylulose 5-phosphate reductoisomerase C-terminal" evidence="11">
    <location>
        <begin position="144"/>
        <end position="227"/>
    </location>
</feature>
<dbReference type="GO" id="GO:0030145">
    <property type="term" value="F:manganese ion binding"/>
    <property type="evidence" value="ECO:0007669"/>
    <property type="project" value="TreeGrafter"/>
</dbReference>
<dbReference type="GO" id="GO:0016853">
    <property type="term" value="F:isomerase activity"/>
    <property type="evidence" value="ECO:0007669"/>
    <property type="project" value="UniProtKB-KW"/>
</dbReference>
<proteinExistence type="inferred from homology"/>
<evidence type="ECO:0000256" key="1">
    <source>
        <dbReference type="ARBA" id="ARBA00005094"/>
    </source>
</evidence>
<feature type="binding site" evidence="9">
    <location>
        <position position="203"/>
    </location>
    <ligand>
        <name>NADPH</name>
        <dbReference type="ChEBI" id="CHEBI:57783"/>
    </ligand>
</feature>
<feature type="binding site" evidence="9">
    <location>
        <position position="123"/>
    </location>
    <ligand>
        <name>1-deoxy-D-xylulose 5-phosphate</name>
        <dbReference type="ChEBI" id="CHEBI:57792"/>
    </ligand>
</feature>
<feature type="binding site" evidence="9">
    <location>
        <position position="12"/>
    </location>
    <ligand>
        <name>NADPH</name>
        <dbReference type="ChEBI" id="CHEBI:57783"/>
    </ligand>
</feature>
<feature type="binding site" evidence="9">
    <location>
        <position position="216"/>
    </location>
    <ligand>
        <name>1-deoxy-D-xylulose 5-phosphate</name>
        <dbReference type="ChEBI" id="CHEBI:57792"/>
    </ligand>
</feature>
<dbReference type="PIRSF" id="PIRSF006205">
    <property type="entry name" value="Dxp_reductismrs"/>
    <property type="match status" value="1"/>
</dbReference>
<feature type="domain" description="DXP reductoisomerase C-terminal" evidence="12">
    <location>
        <begin position="259"/>
        <end position="375"/>
    </location>
</feature>
<dbReference type="InterPro" id="IPR013512">
    <property type="entry name" value="DXP_reductoisomerase_N"/>
</dbReference>
<dbReference type="PANTHER" id="PTHR30525:SF0">
    <property type="entry name" value="1-DEOXY-D-XYLULOSE 5-PHOSPHATE REDUCTOISOMERASE, CHLOROPLASTIC"/>
    <property type="match status" value="1"/>
</dbReference>
<comment type="caution">
    <text evidence="9">Lacks conserved residue(s) required for the propagation of feature annotation.</text>
</comment>
<evidence type="ECO:0000259" key="12">
    <source>
        <dbReference type="Pfam" id="PF13288"/>
    </source>
</evidence>
<dbReference type="GO" id="GO:0030604">
    <property type="term" value="F:1-deoxy-D-xylulose-5-phosphate reductoisomerase activity"/>
    <property type="evidence" value="ECO:0007669"/>
    <property type="project" value="UniProtKB-UniRule"/>
</dbReference>
<evidence type="ECO:0000256" key="8">
    <source>
        <dbReference type="ARBA" id="ARBA00048543"/>
    </source>
</evidence>
<comment type="function">
    <text evidence="9">Catalyzes the NADPH-dependent rearrangement and reduction of 1-deoxy-D-xylulose-5-phosphate (DXP) to 2-C-methyl-D-erythritol 4-phosphate (MEP).</text>
</comment>
<dbReference type="NCBIfam" id="NF009114">
    <property type="entry name" value="PRK12464.1"/>
    <property type="match status" value="1"/>
</dbReference>
<dbReference type="HAMAP" id="MF_00183">
    <property type="entry name" value="DXP_reductoisom"/>
    <property type="match status" value="1"/>
</dbReference>
<evidence type="ECO:0000256" key="7">
    <source>
        <dbReference type="ARBA" id="ARBA00023229"/>
    </source>
</evidence>
<dbReference type="GO" id="GO:0051484">
    <property type="term" value="P:isopentenyl diphosphate biosynthetic process, methylerythritol 4-phosphate pathway involved in terpenoid biosynthetic process"/>
    <property type="evidence" value="ECO:0007669"/>
    <property type="project" value="UniProtKB-ARBA"/>
</dbReference>
<feature type="binding site" evidence="9">
    <location>
        <position position="38"/>
    </location>
    <ligand>
        <name>NADPH</name>
        <dbReference type="ChEBI" id="CHEBI:57783"/>
    </ligand>
</feature>
<feature type="binding site" evidence="9">
    <location>
        <position position="124"/>
    </location>
    <ligand>
        <name>NADPH</name>
        <dbReference type="ChEBI" id="CHEBI:57783"/>
    </ligand>
</feature>
<comment type="catalytic activity">
    <reaction evidence="8">
        <text>2-C-methyl-D-erythritol 4-phosphate + NADP(+) = 1-deoxy-D-xylulose 5-phosphate + NADPH + H(+)</text>
        <dbReference type="Rhea" id="RHEA:13717"/>
        <dbReference type="ChEBI" id="CHEBI:15378"/>
        <dbReference type="ChEBI" id="CHEBI:57783"/>
        <dbReference type="ChEBI" id="CHEBI:57792"/>
        <dbReference type="ChEBI" id="CHEBI:58262"/>
        <dbReference type="ChEBI" id="CHEBI:58349"/>
        <dbReference type="EC" id="1.1.1.267"/>
    </reaction>
    <physiologicalReaction direction="right-to-left" evidence="8">
        <dbReference type="Rhea" id="RHEA:13719"/>
    </physiologicalReaction>
</comment>
<keyword evidence="4 9" id="KW-0521">NADP</keyword>
<feature type="binding site" evidence="9">
    <location>
        <position position="215"/>
    </location>
    <ligand>
        <name>1-deoxy-D-xylulose 5-phosphate</name>
        <dbReference type="ChEBI" id="CHEBI:57792"/>
    </ligand>
</feature>
<feature type="binding site" evidence="9">
    <location>
        <position position="13"/>
    </location>
    <ligand>
        <name>NADPH</name>
        <dbReference type="ChEBI" id="CHEBI:57783"/>
    </ligand>
</feature>
<feature type="binding site" evidence="9">
    <location>
        <position position="14"/>
    </location>
    <ligand>
        <name>NADPH</name>
        <dbReference type="ChEBI" id="CHEBI:57783"/>
    </ligand>
</feature>
<dbReference type="EMBL" id="FNFP01000002">
    <property type="protein sequence ID" value="SDK46770.1"/>
    <property type="molecule type" value="Genomic_DNA"/>
</dbReference>
<dbReference type="FunFam" id="3.40.50.720:FF:000045">
    <property type="entry name" value="1-deoxy-D-xylulose 5-phosphate reductoisomerase"/>
    <property type="match status" value="1"/>
</dbReference>
<organism evidence="13 14">
    <name type="scientific">Natronincola ferrireducens</name>
    <dbReference type="NCBI Taxonomy" id="393762"/>
    <lineage>
        <taxon>Bacteria</taxon>
        <taxon>Bacillati</taxon>
        <taxon>Bacillota</taxon>
        <taxon>Clostridia</taxon>
        <taxon>Peptostreptococcales</taxon>
        <taxon>Natronincolaceae</taxon>
        <taxon>Natronincola</taxon>
    </lineage>
</organism>
<comment type="pathway">
    <text evidence="1 9">Isoprenoid biosynthesis; isopentenyl diphosphate biosynthesis via DXP pathway; isopentenyl diphosphate from 1-deoxy-D-xylulose 5-phosphate: step 1/6.</text>
</comment>
<dbReference type="InterPro" id="IPR013644">
    <property type="entry name" value="DXP_reductoisomerase_C"/>
</dbReference>
<evidence type="ECO:0000256" key="6">
    <source>
        <dbReference type="ARBA" id="ARBA00023211"/>
    </source>
</evidence>
<feature type="binding site" evidence="9">
    <location>
        <position position="174"/>
    </location>
    <ligand>
        <name>1-deoxy-D-xylulose 5-phosphate</name>
        <dbReference type="ChEBI" id="CHEBI:57792"/>
    </ligand>
</feature>
<feature type="binding site" evidence="9">
    <location>
        <position position="122"/>
    </location>
    <ligand>
        <name>NADPH</name>
        <dbReference type="ChEBI" id="CHEBI:57783"/>
    </ligand>
</feature>
<feature type="binding site" evidence="9">
    <location>
        <position position="11"/>
    </location>
    <ligand>
        <name>NADPH</name>
        <dbReference type="ChEBI" id="CHEBI:57783"/>
    </ligand>
</feature>
<dbReference type="SUPFAM" id="SSF69055">
    <property type="entry name" value="1-deoxy-D-xylulose-5-phosphate reductoisomerase, C-terminal domain"/>
    <property type="match status" value="1"/>
</dbReference>
<comment type="similarity">
    <text evidence="2 9">Belongs to the DXR family.</text>
</comment>
<evidence type="ECO:0000256" key="4">
    <source>
        <dbReference type="ARBA" id="ARBA00022857"/>
    </source>
</evidence>
<evidence type="ECO:0000256" key="2">
    <source>
        <dbReference type="ARBA" id="ARBA00006825"/>
    </source>
</evidence>
<dbReference type="PANTHER" id="PTHR30525">
    <property type="entry name" value="1-DEOXY-D-XYLULOSE 5-PHOSPHATE REDUCTOISOMERASE"/>
    <property type="match status" value="1"/>
</dbReference>
<dbReference type="Pfam" id="PF13288">
    <property type="entry name" value="DXPR_C"/>
    <property type="match status" value="1"/>
</dbReference>
<feature type="binding site" evidence="9">
    <location>
        <position position="149"/>
    </location>
    <ligand>
        <name>1-deoxy-D-xylulose 5-phosphate</name>
        <dbReference type="ChEBI" id="CHEBI:57792"/>
    </ligand>
</feature>
<dbReference type="Gene3D" id="3.40.50.720">
    <property type="entry name" value="NAD(P)-binding Rossmann-like Domain"/>
    <property type="match status" value="1"/>
</dbReference>
<keyword evidence="6 9" id="KW-0464">Manganese</keyword>
<feature type="binding site" evidence="9">
    <location>
        <position position="210"/>
    </location>
    <ligand>
        <name>1-deoxy-D-xylulose 5-phosphate</name>
        <dbReference type="ChEBI" id="CHEBI:57792"/>
    </ligand>
</feature>
<keyword evidence="13" id="KW-0413">Isomerase</keyword>
<feature type="binding site" evidence="9">
    <location>
        <position position="219"/>
    </location>
    <ligand>
        <name>Mn(2+)</name>
        <dbReference type="ChEBI" id="CHEBI:29035"/>
    </ligand>
</feature>
<dbReference type="STRING" id="393762.SAMN05660472_01365"/>
<dbReference type="InterPro" id="IPR036169">
    <property type="entry name" value="DXPR_C_sf"/>
</dbReference>
<gene>
    <name evidence="9" type="primary">dxr</name>
    <name evidence="13" type="ORF">SAMN05660472_01365</name>
</gene>
<keyword evidence="3 9" id="KW-0479">Metal-binding</keyword>
<evidence type="ECO:0000259" key="10">
    <source>
        <dbReference type="Pfam" id="PF02670"/>
    </source>
</evidence>
<sequence>MIKKISVLGSTGSIGKQTLEIVREHPDKFEIVGLAVMKSIDDLEAQINEFKPKIVAVFDEERAKTLINRISGNTQVRWGIKGLIEVATYYETEVVLNSVVGSVGLIPTLEAIKNKKTIALANKETLVAAGDLVMKECKNNDVNMIPVDSEHSAILQCLQGEKSANLDKIILTASGGPFRNWCYDDIKQVTFKDALKHPNWSMGKKISVDSSTLMNKGLEVIEAKWLFDVDVEKIEVVIHPQSIIHSMIELKDGSIIAQLGVPNMKLPIQYALSYPDRIQGEVTKLDFKKFHTLTFEEPDLKRFPCLSLAYEAIRIGGTMPCVLNAANEMLVDYFLKDKVNFYDIPYYIEKAMEKHRPFSYQSVEELLEVEAWVRAWIINELR</sequence>
<keyword evidence="14" id="KW-1185">Reference proteome</keyword>
<dbReference type="GO" id="GO:0070402">
    <property type="term" value="F:NADPH binding"/>
    <property type="evidence" value="ECO:0007669"/>
    <property type="project" value="InterPro"/>
</dbReference>
<dbReference type="Pfam" id="PF08436">
    <property type="entry name" value="DXP_redisom_C"/>
    <property type="match status" value="1"/>
</dbReference>
<accession>A0A1G9C516</accession>
<keyword evidence="7 9" id="KW-0414">Isoprene biosynthesis</keyword>
<dbReference type="InterPro" id="IPR003821">
    <property type="entry name" value="DXP_reductoisomerase"/>
</dbReference>
<dbReference type="NCBIfam" id="TIGR00243">
    <property type="entry name" value="Dxr"/>
    <property type="match status" value="1"/>
</dbReference>
<dbReference type="Proteomes" id="UP000198718">
    <property type="component" value="Unassembled WGS sequence"/>
</dbReference>
<feature type="binding site" evidence="9">
    <location>
        <position position="197"/>
    </location>
    <ligand>
        <name>1-deoxy-D-xylulose 5-phosphate</name>
        <dbReference type="ChEBI" id="CHEBI:57792"/>
    </ligand>
</feature>
<dbReference type="Gene3D" id="1.10.1740.10">
    <property type="match status" value="1"/>
</dbReference>